<evidence type="ECO:0000313" key="4">
    <source>
        <dbReference type="EMBL" id="KAJ0395788.1"/>
    </source>
</evidence>
<organism evidence="4 5">
    <name type="scientific">Pythium insidiosum</name>
    <name type="common">Pythiosis disease agent</name>
    <dbReference type="NCBI Taxonomy" id="114742"/>
    <lineage>
        <taxon>Eukaryota</taxon>
        <taxon>Sar</taxon>
        <taxon>Stramenopiles</taxon>
        <taxon>Oomycota</taxon>
        <taxon>Peronosporomycetes</taxon>
        <taxon>Pythiales</taxon>
        <taxon>Pythiaceae</taxon>
        <taxon>Pythium</taxon>
    </lineage>
</organism>
<feature type="region of interest" description="Disordered" evidence="2">
    <location>
        <begin position="74"/>
        <end position="100"/>
    </location>
</feature>
<dbReference type="InterPro" id="IPR004114">
    <property type="entry name" value="THUMP_dom"/>
</dbReference>
<dbReference type="PANTHER" id="PTHR13452:SF10">
    <property type="entry name" value="THUMP DOMAIN-CONTAINING PROTEIN 1"/>
    <property type="match status" value="1"/>
</dbReference>
<dbReference type="SUPFAM" id="SSF143437">
    <property type="entry name" value="THUMP domain-like"/>
    <property type="match status" value="1"/>
</dbReference>
<comment type="caution">
    <text evidence="4">The sequence shown here is derived from an EMBL/GenBank/DDBJ whole genome shotgun (WGS) entry which is preliminary data.</text>
</comment>
<dbReference type="Proteomes" id="UP001209570">
    <property type="component" value="Unassembled WGS sequence"/>
</dbReference>
<proteinExistence type="predicted"/>
<dbReference type="PROSITE" id="PS51165">
    <property type="entry name" value="THUMP"/>
    <property type="match status" value="1"/>
</dbReference>
<feature type="region of interest" description="Disordered" evidence="2">
    <location>
        <begin position="1"/>
        <end position="41"/>
    </location>
</feature>
<protein>
    <recommendedName>
        <fullName evidence="3">THUMP domain-containing protein</fullName>
    </recommendedName>
</protein>
<dbReference type="GO" id="GO:0006400">
    <property type="term" value="P:tRNA modification"/>
    <property type="evidence" value="ECO:0007669"/>
    <property type="project" value="InterPro"/>
</dbReference>
<keyword evidence="5" id="KW-1185">Reference proteome</keyword>
<feature type="compositionally biased region" description="Basic and acidic residues" evidence="2">
    <location>
        <begin position="74"/>
        <end position="83"/>
    </location>
</feature>
<dbReference type="FunFam" id="3.30.2300.10:FF:000001">
    <property type="entry name" value="THUMP domain-containing protein 1"/>
    <property type="match status" value="1"/>
</dbReference>
<dbReference type="CDD" id="cd11717">
    <property type="entry name" value="THUMP_THUMPD1_like"/>
    <property type="match status" value="1"/>
</dbReference>
<gene>
    <name evidence="4" type="ORF">P43SY_007823</name>
</gene>
<dbReference type="InterPro" id="IPR040183">
    <property type="entry name" value="THUMPD1-like"/>
</dbReference>
<dbReference type="AlphaFoldDB" id="A0AAD5Q602"/>
<sequence>MSGDAAAAGGEKRRKQWRSGGSDQKRHKSGGNGGALSCASTAKGSSGILVTCDRTKERPSVANALNLLNDVADKYFPQEKDQQKDEDDNEEKDSDKADASSVQKMLANEIAALKQDAKQRKTGRFTALDTGVKGVLLIQIQDPNLSAVALVTKILEEVDETKEFPSRFINRLIPLEKIGYSSLEDIKTLAEPLIKDFIAKYQADEATKDTPIEYSVEIKRRNCTGLESREVIDMLASLVGTDHKVNLTTPNVVILVEIFRTTFGMSIVTNFHKYRKFNVRSVIEPPVSTKPKAAEAEE</sequence>
<evidence type="ECO:0000259" key="3">
    <source>
        <dbReference type="PROSITE" id="PS51165"/>
    </source>
</evidence>
<accession>A0AAD5Q602</accession>
<dbReference type="GO" id="GO:0003723">
    <property type="term" value="F:RNA binding"/>
    <property type="evidence" value="ECO:0007669"/>
    <property type="project" value="UniProtKB-UniRule"/>
</dbReference>
<dbReference type="EMBL" id="JAKCXM010000325">
    <property type="protein sequence ID" value="KAJ0395788.1"/>
    <property type="molecule type" value="Genomic_DNA"/>
</dbReference>
<evidence type="ECO:0000256" key="2">
    <source>
        <dbReference type="SAM" id="MobiDB-lite"/>
    </source>
</evidence>
<reference evidence="4" key="1">
    <citation type="submission" date="2021-12" db="EMBL/GenBank/DDBJ databases">
        <title>Prjna785345.</title>
        <authorList>
            <person name="Rujirawat T."/>
            <person name="Krajaejun T."/>
        </authorList>
    </citation>
    <scope>NUCLEOTIDE SEQUENCE</scope>
    <source>
        <strain evidence="4">Pi057C3</strain>
    </source>
</reference>
<dbReference type="Gene3D" id="3.30.2300.10">
    <property type="entry name" value="THUMP superfamily"/>
    <property type="match status" value="1"/>
</dbReference>
<feature type="domain" description="THUMP" evidence="3">
    <location>
        <begin position="157"/>
        <end position="269"/>
    </location>
</feature>
<keyword evidence="1" id="KW-0694">RNA-binding</keyword>
<dbReference type="Pfam" id="PF02926">
    <property type="entry name" value="THUMP"/>
    <property type="match status" value="1"/>
</dbReference>
<dbReference type="PANTHER" id="PTHR13452">
    <property type="entry name" value="THUMP DOMAIN CONTAINING PROTEIN 1-RELATED"/>
    <property type="match status" value="1"/>
</dbReference>
<evidence type="ECO:0000313" key="5">
    <source>
        <dbReference type="Proteomes" id="UP001209570"/>
    </source>
</evidence>
<name>A0AAD5Q602_PYTIN</name>
<evidence type="ECO:0000256" key="1">
    <source>
        <dbReference type="PROSITE-ProRule" id="PRU00529"/>
    </source>
</evidence>